<evidence type="ECO:0000313" key="5">
    <source>
        <dbReference type="Proteomes" id="UP000018439"/>
    </source>
</evidence>
<protein>
    <submittedName>
        <fullName evidence="4">Putative phosphate ABC transporter, phosphate-binding component</fullName>
    </submittedName>
</protein>
<organism evidence="4 5">
    <name type="scientific">Bacteroides coprosuis DSM 18011</name>
    <dbReference type="NCBI Taxonomy" id="679937"/>
    <lineage>
        <taxon>Bacteria</taxon>
        <taxon>Pseudomonadati</taxon>
        <taxon>Bacteroidota</taxon>
        <taxon>Bacteroidia</taxon>
        <taxon>Bacteroidales</taxon>
        <taxon>Bacteroidaceae</taxon>
        <taxon>Bacteroides</taxon>
    </lineage>
</organism>
<evidence type="ECO:0000259" key="3">
    <source>
        <dbReference type="Pfam" id="PF12849"/>
    </source>
</evidence>
<evidence type="ECO:0000256" key="2">
    <source>
        <dbReference type="SAM" id="SignalP"/>
    </source>
</evidence>
<dbReference type="Pfam" id="PF12849">
    <property type="entry name" value="PBP_like_2"/>
    <property type="match status" value="1"/>
</dbReference>
<dbReference type="STRING" id="679937.Bcop_2443"/>
<reference evidence="4 5" key="1">
    <citation type="journal article" date="2011" name="Stand. Genomic Sci.">
        <title>Non-contiguous finished genome sequence of Bacteroides coprosuis type strain (PC139).</title>
        <authorList>
            <person name="Land M."/>
            <person name="Held B."/>
            <person name="Gronow S."/>
            <person name="Abt B."/>
            <person name="Lucas S."/>
            <person name="Del Rio T.G."/>
            <person name="Nolan M."/>
            <person name="Tice H."/>
            <person name="Cheng J.F."/>
            <person name="Pitluck S."/>
            <person name="Liolios K."/>
            <person name="Pagani I."/>
            <person name="Ivanova N."/>
            <person name="Mavromatis K."/>
            <person name="Mikhailova N."/>
            <person name="Pati A."/>
            <person name="Tapia R."/>
            <person name="Han C."/>
            <person name="Goodwin L."/>
            <person name="Chen A."/>
            <person name="Palaniappan K."/>
            <person name="Hauser L."/>
            <person name="Brambilla E.M."/>
            <person name="Rohde M."/>
            <person name="Goker M."/>
            <person name="Detter J.C."/>
            <person name="Woyke T."/>
            <person name="Bristow J."/>
            <person name="Eisen J.A."/>
            <person name="Markowitz V."/>
            <person name="Hugenholtz P."/>
            <person name="Kyrpides N.C."/>
            <person name="Klenk H.P."/>
            <person name="Lapidus A."/>
        </authorList>
    </citation>
    <scope>NUCLEOTIDE SEQUENCE</scope>
    <source>
        <strain evidence="4 5">DSM 18011</strain>
    </source>
</reference>
<evidence type="ECO:0000256" key="1">
    <source>
        <dbReference type="ARBA" id="ARBA00022729"/>
    </source>
</evidence>
<name>F3ZP22_9BACE</name>
<feature type="domain" description="PBP" evidence="3">
    <location>
        <begin position="28"/>
        <end position="314"/>
    </location>
</feature>
<dbReference type="PANTHER" id="PTHR30570:SF1">
    <property type="entry name" value="PHOSPHATE-BINDING PROTEIN PSTS"/>
    <property type="match status" value="1"/>
</dbReference>
<dbReference type="PANTHER" id="PTHR30570">
    <property type="entry name" value="PERIPLASMIC PHOSPHATE BINDING COMPONENT OF PHOSPHATE ABC TRANSPORTER"/>
    <property type="match status" value="1"/>
</dbReference>
<sequence>MRKVKFLLLSLVVLISFTSCKNQRKVSRTDTPTSGIVEIAVDESFAPIIDEQIGVFESLYEKSSIIPIYTNDVNVYDLLMKDSVRLVLGTRELTQNEISRVEAKKQRLRVLKVAVDGVALIIHKDNPDSLLTLSQVQKVITGKIESWKEINANSPLNEISVLFDTPNSSTVRFLRDSVCNNEPMGSNVKAVSADIESVDISQVKSNRMVIEYVASHPNAIGVLGVGWLNNPSDQSNLSFIDEVTVVGISRRDVATSSNSYKPYQYQMALEIAHRYSPLENLESGYPLTRDIYIMSTDAIGGLTTGLYNFIASDRGQRIILKSGLLPANRPIRLINISESMD</sequence>
<keyword evidence="1 2" id="KW-0732">Signal</keyword>
<dbReference type="AlphaFoldDB" id="F3ZP22"/>
<dbReference type="HOGENOM" id="CLU_061152_0_0_10"/>
<feature type="chain" id="PRO_5003308542" evidence="2">
    <location>
        <begin position="22"/>
        <end position="341"/>
    </location>
</feature>
<dbReference type="Gene3D" id="3.40.190.10">
    <property type="entry name" value="Periplasmic binding protein-like II"/>
    <property type="match status" value="2"/>
</dbReference>
<gene>
    <name evidence="4" type="ORF">Bcop_2443</name>
</gene>
<dbReference type="InterPro" id="IPR024370">
    <property type="entry name" value="PBP_domain"/>
</dbReference>
<dbReference type="EMBL" id="CM001167">
    <property type="protein sequence ID" value="EGJ72595.1"/>
    <property type="molecule type" value="Genomic_DNA"/>
</dbReference>
<dbReference type="PROSITE" id="PS51257">
    <property type="entry name" value="PROKAR_LIPOPROTEIN"/>
    <property type="match status" value="1"/>
</dbReference>
<dbReference type="Proteomes" id="UP000018439">
    <property type="component" value="Chromosome"/>
</dbReference>
<keyword evidence="5" id="KW-1185">Reference proteome</keyword>
<dbReference type="InterPro" id="IPR050811">
    <property type="entry name" value="Phosphate_ABC_transporter"/>
</dbReference>
<accession>F3ZP22</accession>
<dbReference type="OrthoDB" id="1450880at2"/>
<feature type="signal peptide" evidence="2">
    <location>
        <begin position="1"/>
        <end position="21"/>
    </location>
</feature>
<evidence type="ECO:0000313" key="4">
    <source>
        <dbReference type="EMBL" id="EGJ72595.1"/>
    </source>
</evidence>
<dbReference type="SUPFAM" id="SSF53850">
    <property type="entry name" value="Periplasmic binding protein-like II"/>
    <property type="match status" value="1"/>
</dbReference>
<dbReference type="eggNOG" id="COG0226">
    <property type="taxonomic scope" value="Bacteria"/>
</dbReference>
<proteinExistence type="predicted"/>